<dbReference type="GO" id="GO:0016301">
    <property type="term" value="F:kinase activity"/>
    <property type="evidence" value="ECO:0007669"/>
    <property type="project" value="UniProtKB-KW"/>
</dbReference>
<gene>
    <name evidence="1" type="ORF">EA58_20775</name>
</gene>
<evidence type="ECO:0000313" key="2">
    <source>
        <dbReference type="Proteomes" id="UP000027192"/>
    </source>
</evidence>
<comment type="caution">
    <text evidence="1">The sequence shown here is derived from an EMBL/GenBank/DDBJ whole genome shotgun (WGS) entry which is preliminary data.</text>
</comment>
<dbReference type="AlphaFoldDB" id="A0A066RQC4"/>
<keyword evidence="2" id="KW-1185">Reference proteome</keyword>
<keyword evidence="1" id="KW-0418">Kinase</keyword>
<protein>
    <submittedName>
        <fullName evidence="1">Adenylate kinase</fullName>
    </submittedName>
</protein>
<sequence length="189" mass="21896">MQRINVIGTSGSGKSTFSQKLADALGYPYIEMDALFWQPNWAESTDEAFFATLEQALASPQWVLDGNYHRTVPIKWRQVDTIIWVDYSLTRTLFQAVKRAITRCLSQQELWPGTGNRETFQKTFLSRDSIVWWTMKTYSKNRARYLAVMADPNFAHIRFVQLRTPAQANQLIQQLKEKKTLVTEPRSNA</sequence>
<accession>A0A066RQC4</accession>
<dbReference type="Gene3D" id="3.40.50.300">
    <property type="entry name" value="P-loop containing nucleotide triphosphate hydrolases"/>
    <property type="match status" value="1"/>
</dbReference>
<proteinExistence type="predicted"/>
<dbReference type="InterPro" id="IPR052922">
    <property type="entry name" value="Cytidylate_Kinase-2"/>
</dbReference>
<dbReference type="RefSeq" id="WP_036756987.1">
    <property type="nucleotide sequence ID" value="NZ_JAGSGC010000018.1"/>
</dbReference>
<dbReference type="PANTHER" id="PTHR37816:SF1">
    <property type="entry name" value="TOXIN"/>
    <property type="match status" value="1"/>
</dbReference>
<dbReference type="InterPro" id="IPR027417">
    <property type="entry name" value="P-loop_NTPase"/>
</dbReference>
<evidence type="ECO:0000313" key="1">
    <source>
        <dbReference type="EMBL" id="KDM89887.1"/>
    </source>
</evidence>
<reference evidence="1 2" key="1">
    <citation type="submission" date="2014-04" db="EMBL/GenBank/DDBJ databases">
        <title>Draft genome sequence of Photobacterium halotolerans S2753: a solonamide, ngercheumicin and holomycin producer.</title>
        <authorList>
            <person name="Machado H.R."/>
            <person name="Gram L."/>
        </authorList>
    </citation>
    <scope>NUCLEOTIDE SEQUENCE [LARGE SCALE GENOMIC DNA]</scope>
    <source>
        <strain evidence="1 2">S2753</strain>
    </source>
</reference>
<dbReference type="PANTHER" id="PTHR37816">
    <property type="entry name" value="YALI0E33011P"/>
    <property type="match status" value="1"/>
</dbReference>
<dbReference type="Proteomes" id="UP000027192">
    <property type="component" value="Unassembled WGS sequence"/>
</dbReference>
<dbReference type="STRING" id="1654360.EA58_20775"/>
<dbReference type="OrthoDB" id="5296079at2"/>
<dbReference type="SUPFAM" id="SSF52540">
    <property type="entry name" value="P-loop containing nucleoside triphosphate hydrolases"/>
    <property type="match status" value="1"/>
</dbReference>
<dbReference type="Pfam" id="PF01202">
    <property type="entry name" value="SKI"/>
    <property type="match status" value="1"/>
</dbReference>
<dbReference type="InterPro" id="IPR031322">
    <property type="entry name" value="Shikimate/glucono_kinase"/>
</dbReference>
<keyword evidence="1" id="KW-0808">Transferase</keyword>
<organism evidence="1 2">
    <name type="scientific">Photobacterium galatheae</name>
    <dbReference type="NCBI Taxonomy" id="1654360"/>
    <lineage>
        <taxon>Bacteria</taxon>
        <taxon>Pseudomonadati</taxon>
        <taxon>Pseudomonadota</taxon>
        <taxon>Gammaproteobacteria</taxon>
        <taxon>Vibrionales</taxon>
        <taxon>Vibrionaceae</taxon>
        <taxon>Photobacterium</taxon>
    </lineage>
</organism>
<name>A0A066RQC4_9GAMM</name>
<dbReference type="EMBL" id="JMIB01000043">
    <property type="protein sequence ID" value="KDM89887.1"/>
    <property type="molecule type" value="Genomic_DNA"/>
</dbReference>